<evidence type="ECO:0008006" key="3">
    <source>
        <dbReference type="Google" id="ProtNLM"/>
    </source>
</evidence>
<dbReference type="CDD" id="cd20293">
    <property type="entry name" value="cupin_HutD_N"/>
    <property type="match status" value="1"/>
</dbReference>
<sequence length="216" mass="23283">MTTAHGPAFPCAPPRLQVVHFDDVPAQPWRNGGGVTRELAAWPDATDWQLRLSVADIERDGPFSAFPGIARWFVVLSGDGVRLDHGGQQIDLRPGDNPHAFDGGEPPGCTLLGGATRDLNLMLKAPASGRLWPADAPWQAEAGQRTLRWRGLFCAEACTLLTPADTLALPAMSLAWQAAGWADESTIGQDPAALTEGWQLKPAARPPRAWWIALEN</sequence>
<proteinExistence type="predicted"/>
<dbReference type="EMBL" id="BAAAEW010000014">
    <property type="protein sequence ID" value="GAA0752194.1"/>
    <property type="molecule type" value="Genomic_DNA"/>
</dbReference>
<dbReference type="Proteomes" id="UP001500279">
    <property type="component" value="Unassembled WGS sequence"/>
</dbReference>
<dbReference type="Gene3D" id="2.60.120.10">
    <property type="entry name" value="Jelly Rolls"/>
    <property type="match status" value="1"/>
</dbReference>
<dbReference type="InterPro" id="IPR014710">
    <property type="entry name" value="RmlC-like_jellyroll"/>
</dbReference>
<dbReference type="PANTHER" id="PTHR37943:SF1">
    <property type="entry name" value="PROTEIN VES"/>
    <property type="match status" value="1"/>
</dbReference>
<dbReference type="InterPro" id="IPR010282">
    <property type="entry name" value="Uncharacterised_HutD/Ves"/>
</dbReference>
<organism evidence="1 2">
    <name type="scientific">Ideonella azotifigens</name>
    <dbReference type="NCBI Taxonomy" id="513160"/>
    <lineage>
        <taxon>Bacteria</taxon>
        <taxon>Pseudomonadati</taxon>
        <taxon>Pseudomonadota</taxon>
        <taxon>Betaproteobacteria</taxon>
        <taxon>Burkholderiales</taxon>
        <taxon>Sphaerotilaceae</taxon>
        <taxon>Ideonella</taxon>
    </lineage>
</organism>
<keyword evidence="2" id="KW-1185">Reference proteome</keyword>
<evidence type="ECO:0000313" key="1">
    <source>
        <dbReference type="EMBL" id="GAA0752194.1"/>
    </source>
</evidence>
<dbReference type="SUPFAM" id="SSF51182">
    <property type="entry name" value="RmlC-like cupins"/>
    <property type="match status" value="1"/>
</dbReference>
<protein>
    <recommendedName>
        <fullName evidence="3">HutD family protein</fullName>
    </recommendedName>
</protein>
<gene>
    <name evidence="1" type="ORF">GCM10009107_25780</name>
</gene>
<dbReference type="PANTHER" id="PTHR37943">
    <property type="entry name" value="PROTEIN VES"/>
    <property type="match status" value="1"/>
</dbReference>
<dbReference type="Pfam" id="PF05962">
    <property type="entry name" value="HutD"/>
    <property type="match status" value="1"/>
</dbReference>
<comment type="caution">
    <text evidence="1">The sequence shown here is derived from an EMBL/GenBank/DDBJ whole genome shotgun (WGS) entry which is preliminary data.</text>
</comment>
<evidence type="ECO:0000313" key="2">
    <source>
        <dbReference type="Proteomes" id="UP001500279"/>
    </source>
</evidence>
<name>A0ABN1K1L0_9BURK</name>
<reference evidence="1 2" key="1">
    <citation type="journal article" date="2019" name="Int. J. Syst. Evol. Microbiol.">
        <title>The Global Catalogue of Microorganisms (GCM) 10K type strain sequencing project: providing services to taxonomists for standard genome sequencing and annotation.</title>
        <authorList>
            <consortium name="The Broad Institute Genomics Platform"/>
            <consortium name="The Broad Institute Genome Sequencing Center for Infectious Disease"/>
            <person name="Wu L."/>
            <person name="Ma J."/>
        </authorList>
    </citation>
    <scope>NUCLEOTIDE SEQUENCE [LARGE SCALE GENOMIC DNA]</scope>
    <source>
        <strain evidence="1 2">JCM 15503</strain>
    </source>
</reference>
<dbReference type="RefSeq" id="WP_141288544.1">
    <property type="nucleotide sequence ID" value="NZ_BAAAEW010000014.1"/>
</dbReference>
<dbReference type="InterPro" id="IPR011051">
    <property type="entry name" value="RmlC_Cupin_sf"/>
</dbReference>
<accession>A0ABN1K1L0</accession>